<organism evidence="7 8">
    <name type="scientific">Chitinophaga skermanii</name>
    <dbReference type="NCBI Taxonomy" id="331697"/>
    <lineage>
        <taxon>Bacteria</taxon>
        <taxon>Pseudomonadati</taxon>
        <taxon>Bacteroidota</taxon>
        <taxon>Chitinophagia</taxon>
        <taxon>Chitinophagales</taxon>
        <taxon>Chitinophagaceae</taxon>
        <taxon>Chitinophaga</taxon>
    </lineage>
</organism>
<comment type="caution">
    <text evidence="7">The sequence shown here is derived from an EMBL/GenBank/DDBJ whole genome shotgun (WGS) entry which is preliminary data.</text>
</comment>
<keyword evidence="3" id="KW-0731">Sigma factor</keyword>
<evidence type="ECO:0000259" key="5">
    <source>
        <dbReference type="Pfam" id="PF04542"/>
    </source>
</evidence>
<dbReference type="Gene3D" id="1.10.1740.10">
    <property type="match status" value="1"/>
</dbReference>
<keyword evidence="4" id="KW-0804">Transcription</keyword>
<keyword evidence="8" id="KW-1185">Reference proteome</keyword>
<reference evidence="7 8" key="1">
    <citation type="submission" date="2018-06" db="EMBL/GenBank/DDBJ databases">
        <title>Genomic Encyclopedia of Archaeal and Bacterial Type Strains, Phase II (KMG-II): from individual species to whole genera.</title>
        <authorList>
            <person name="Goeker M."/>
        </authorList>
    </citation>
    <scope>NUCLEOTIDE SEQUENCE [LARGE SCALE GENOMIC DNA]</scope>
    <source>
        <strain evidence="7 8">DSM 23857</strain>
    </source>
</reference>
<gene>
    <name evidence="7" type="ORF">LX64_00317</name>
</gene>
<feature type="domain" description="RNA polymerase sigma-70 region 2" evidence="5">
    <location>
        <begin position="30"/>
        <end position="100"/>
    </location>
</feature>
<dbReference type="InterPro" id="IPR036388">
    <property type="entry name" value="WH-like_DNA-bd_sf"/>
</dbReference>
<dbReference type="Pfam" id="PF08281">
    <property type="entry name" value="Sigma70_r4_2"/>
    <property type="match status" value="1"/>
</dbReference>
<dbReference type="InterPro" id="IPR013249">
    <property type="entry name" value="RNA_pol_sigma70_r4_t2"/>
</dbReference>
<name>A0A327R248_9BACT</name>
<dbReference type="InterPro" id="IPR039425">
    <property type="entry name" value="RNA_pol_sigma-70-like"/>
</dbReference>
<proteinExistence type="inferred from homology"/>
<dbReference type="NCBIfam" id="TIGR02937">
    <property type="entry name" value="sigma70-ECF"/>
    <property type="match status" value="1"/>
</dbReference>
<dbReference type="PANTHER" id="PTHR43133">
    <property type="entry name" value="RNA POLYMERASE ECF-TYPE SIGMA FACTO"/>
    <property type="match status" value="1"/>
</dbReference>
<evidence type="ECO:0000256" key="3">
    <source>
        <dbReference type="ARBA" id="ARBA00023082"/>
    </source>
</evidence>
<protein>
    <submittedName>
        <fullName evidence="7">RNA polymerase sigma-70 factor (ECF subfamily)</fullName>
    </submittedName>
</protein>
<dbReference type="GO" id="GO:0003677">
    <property type="term" value="F:DNA binding"/>
    <property type="evidence" value="ECO:0007669"/>
    <property type="project" value="InterPro"/>
</dbReference>
<feature type="domain" description="RNA polymerase sigma factor 70 region 4 type 2" evidence="6">
    <location>
        <begin position="131"/>
        <end position="181"/>
    </location>
</feature>
<evidence type="ECO:0000256" key="2">
    <source>
        <dbReference type="ARBA" id="ARBA00023015"/>
    </source>
</evidence>
<dbReference type="Gene3D" id="1.10.10.10">
    <property type="entry name" value="Winged helix-like DNA-binding domain superfamily/Winged helix DNA-binding domain"/>
    <property type="match status" value="1"/>
</dbReference>
<dbReference type="Pfam" id="PF04542">
    <property type="entry name" value="Sigma70_r2"/>
    <property type="match status" value="1"/>
</dbReference>
<keyword evidence="2" id="KW-0805">Transcription regulation</keyword>
<dbReference type="InterPro" id="IPR014284">
    <property type="entry name" value="RNA_pol_sigma-70_dom"/>
</dbReference>
<evidence type="ECO:0000313" key="7">
    <source>
        <dbReference type="EMBL" id="RAJ10711.1"/>
    </source>
</evidence>
<evidence type="ECO:0000256" key="4">
    <source>
        <dbReference type="ARBA" id="ARBA00023163"/>
    </source>
</evidence>
<dbReference type="EMBL" id="QLLL01000001">
    <property type="protein sequence ID" value="RAJ10711.1"/>
    <property type="molecule type" value="Genomic_DNA"/>
</dbReference>
<sequence>MYLLNMQSYDHIQLLQRLHNGELGAFEQVYQAYRAWLVVTAITILEDEVLSEEVVNDFFVKAWQKQSFTQVPRFRNAEALKGYLYTCVKNICLTKLKRESVRKRRLQEIMVPPGHVVPPNMLENQDLAIHISRALDHLSPREHLSFVLAYMHHKSRKEIAAELSISENTVKVQLGIAVKKMREILKKVKNI</sequence>
<dbReference type="InterPro" id="IPR007627">
    <property type="entry name" value="RNA_pol_sigma70_r2"/>
</dbReference>
<dbReference type="GO" id="GO:0016987">
    <property type="term" value="F:sigma factor activity"/>
    <property type="evidence" value="ECO:0007669"/>
    <property type="project" value="UniProtKB-KW"/>
</dbReference>
<evidence type="ECO:0000259" key="6">
    <source>
        <dbReference type="Pfam" id="PF08281"/>
    </source>
</evidence>
<dbReference type="InterPro" id="IPR013324">
    <property type="entry name" value="RNA_pol_sigma_r3/r4-like"/>
</dbReference>
<evidence type="ECO:0000313" key="8">
    <source>
        <dbReference type="Proteomes" id="UP000249547"/>
    </source>
</evidence>
<evidence type="ECO:0000256" key="1">
    <source>
        <dbReference type="ARBA" id="ARBA00010641"/>
    </source>
</evidence>
<dbReference type="GO" id="GO:0006352">
    <property type="term" value="P:DNA-templated transcription initiation"/>
    <property type="evidence" value="ECO:0007669"/>
    <property type="project" value="InterPro"/>
</dbReference>
<comment type="similarity">
    <text evidence="1">Belongs to the sigma-70 factor family. ECF subfamily.</text>
</comment>
<dbReference type="InterPro" id="IPR013325">
    <property type="entry name" value="RNA_pol_sigma_r2"/>
</dbReference>
<dbReference type="PANTHER" id="PTHR43133:SF46">
    <property type="entry name" value="RNA POLYMERASE SIGMA-70 FACTOR ECF SUBFAMILY"/>
    <property type="match status" value="1"/>
</dbReference>
<accession>A0A327R248</accession>
<dbReference type="SUPFAM" id="SSF88659">
    <property type="entry name" value="Sigma3 and sigma4 domains of RNA polymerase sigma factors"/>
    <property type="match status" value="1"/>
</dbReference>
<dbReference type="Proteomes" id="UP000249547">
    <property type="component" value="Unassembled WGS sequence"/>
</dbReference>
<dbReference type="SUPFAM" id="SSF88946">
    <property type="entry name" value="Sigma2 domain of RNA polymerase sigma factors"/>
    <property type="match status" value="1"/>
</dbReference>
<dbReference type="AlphaFoldDB" id="A0A327R248"/>